<dbReference type="OrthoDB" id="1935443at2"/>
<proteinExistence type="predicted"/>
<name>A0A2T0B7A2_9CLOT</name>
<dbReference type="AlphaFoldDB" id="A0A2T0B7A2"/>
<dbReference type="Proteomes" id="UP000239706">
    <property type="component" value="Unassembled WGS sequence"/>
</dbReference>
<comment type="caution">
    <text evidence="1">The sequence shown here is derived from an EMBL/GenBank/DDBJ whole genome shotgun (WGS) entry which is preliminary data.</text>
</comment>
<keyword evidence="2" id="KW-1185">Reference proteome</keyword>
<dbReference type="RefSeq" id="WP_106062875.1">
    <property type="nucleotide sequence ID" value="NZ_PVXO01000017.1"/>
</dbReference>
<dbReference type="EMBL" id="PVXO01000017">
    <property type="protein sequence ID" value="PRR79735.1"/>
    <property type="molecule type" value="Genomic_DNA"/>
</dbReference>
<evidence type="ECO:0000313" key="1">
    <source>
        <dbReference type="EMBL" id="PRR79735.1"/>
    </source>
</evidence>
<sequence length="81" mass="9352">MSQYKLDINGIVNLSDYSSIYDYIDIVGEEDKLTVNIKDDDRDNYHIICNMLKDKGFDIIGSKKSSSCKYCILAIRKNTIY</sequence>
<gene>
    <name evidence="1" type="ORF">CLLI_07080</name>
</gene>
<reference evidence="1 2" key="1">
    <citation type="submission" date="2018-03" db="EMBL/GenBank/DDBJ databases">
        <title>Genome sequence of Clostridium liquoris DSM 100320.</title>
        <authorList>
            <person name="Poehlein A."/>
            <person name="Daniel R."/>
        </authorList>
    </citation>
    <scope>NUCLEOTIDE SEQUENCE [LARGE SCALE GENOMIC DNA]</scope>
    <source>
        <strain evidence="1 2">DSM 100320</strain>
    </source>
</reference>
<accession>A0A2T0B7A2</accession>
<organism evidence="1 2">
    <name type="scientific">Clostridium liquoris</name>
    <dbReference type="NCBI Taxonomy" id="1289519"/>
    <lineage>
        <taxon>Bacteria</taxon>
        <taxon>Bacillati</taxon>
        <taxon>Bacillota</taxon>
        <taxon>Clostridia</taxon>
        <taxon>Eubacteriales</taxon>
        <taxon>Clostridiaceae</taxon>
        <taxon>Clostridium</taxon>
    </lineage>
</organism>
<evidence type="ECO:0000313" key="2">
    <source>
        <dbReference type="Proteomes" id="UP000239706"/>
    </source>
</evidence>
<protein>
    <submittedName>
        <fullName evidence="1">Uncharacterized protein</fullName>
    </submittedName>
</protein>